<feature type="domain" description="Heme NO-binding" evidence="1">
    <location>
        <begin position="2"/>
        <end position="161"/>
    </location>
</feature>
<name>A0A363ULP8_9GAMM</name>
<protein>
    <recommendedName>
        <fullName evidence="1">Heme NO-binding domain-containing protein</fullName>
    </recommendedName>
</protein>
<keyword evidence="3" id="KW-1185">Reference proteome</keyword>
<comment type="caution">
    <text evidence="2">The sequence shown here is derived from an EMBL/GenBank/DDBJ whole genome shotgun (WGS) entry which is preliminary data.</text>
</comment>
<dbReference type="InterPro" id="IPR038158">
    <property type="entry name" value="H-NOX_domain_sf"/>
</dbReference>
<dbReference type="Pfam" id="PF07700">
    <property type="entry name" value="HNOB"/>
    <property type="match status" value="1"/>
</dbReference>
<evidence type="ECO:0000313" key="2">
    <source>
        <dbReference type="EMBL" id="PWN56332.1"/>
    </source>
</evidence>
<dbReference type="GO" id="GO:0020037">
    <property type="term" value="F:heme binding"/>
    <property type="evidence" value="ECO:0007669"/>
    <property type="project" value="InterPro"/>
</dbReference>
<dbReference type="InterPro" id="IPR024096">
    <property type="entry name" value="NO_sig/Golgi_transp_ligand-bd"/>
</dbReference>
<dbReference type="Gene3D" id="3.90.1520.10">
    <property type="entry name" value="H-NOX domain"/>
    <property type="match status" value="1"/>
</dbReference>
<dbReference type="RefSeq" id="WP_109720103.1">
    <property type="nucleotide sequence ID" value="NZ_QEQK01000006.1"/>
</dbReference>
<reference evidence="2 3" key="1">
    <citation type="submission" date="2018-05" db="EMBL/GenBank/DDBJ databases">
        <title>Abyssibacter profundi OUC007T gen. nov., sp. nov, a marine bacterium isolated from seawater of the Mariana Trench.</title>
        <authorList>
            <person name="Zhou S."/>
        </authorList>
    </citation>
    <scope>NUCLEOTIDE SEQUENCE [LARGE SCALE GENOMIC DNA]</scope>
    <source>
        <strain evidence="2 3">OUC007</strain>
    </source>
</reference>
<dbReference type="OrthoDB" id="7266652at2"/>
<dbReference type="EMBL" id="QEQK01000006">
    <property type="protein sequence ID" value="PWN56332.1"/>
    <property type="molecule type" value="Genomic_DNA"/>
</dbReference>
<gene>
    <name evidence="2" type="ORF">DEH80_08710</name>
</gene>
<accession>A0A363ULP8</accession>
<proteinExistence type="predicted"/>
<evidence type="ECO:0000313" key="3">
    <source>
        <dbReference type="Proteomes" id="UP000251800"/>
    </source>
</evidence>
<dbReference type="AlphaFoldDB" id="A0A363ULP8"/>
<dbReference type="Proteomes" id="UP000251800">
    <property type="component" value="Unassembled WGS sequence"/>
</dbReference>
<dbReference type="InterPro" id="IPR011644">
    <property type="entry name" value="Heme_NO-bd"/>
</dbReference>
<organism evidence="2 3">
    <name type="scientific">Abyssibacter profundi</name>
    <dbReference type="NCBI Taxonomy" id="2182787"/>
    <lineage>
        <taxon>Bacteria</taxon>
        <taxon>Pseudomonadati</taxon>
        <taxon>Pseudomonadota</taxon>
        <taxon>Gammaproteobacteria</taxon>
        <taxon>Chromatiales</taxon>
        <taxon>Oceanococcaceae</taxon>
        <taxon>Abyssibacter</taxon>
    </lineage>
</organism>
<evidence type="ECO:0000259" key="1">
    <source>
        <dbReference type="Pfam" id="PF07700"/>
    </source>
</evidence>
<dbReference type="SUPFAM" id="SSF111126">
    <property type="entry name" value="Ligand-binding domain in the NO signalling and Golgi transport"/>
    <property type="match status" value="1"/>
</dbReference>
<sequence length="178" mass="19973">MKGVVFTELVEMVESVFSPDIADQMIENANLPSGGAYTAVGTYDHAEIVSLVVALSELTGMSPEELQQVYGRHLFSRFVVLYPHLVNRFDSGLDLLEDVERVVHAEVLKLYPDAQLPRFQSKRLGPGELEMVYRSPRQMSTLAHGLIEGCLEHFEQVADIERRPQADDAVAFHIRCQS</sequence>